<dbReference type="Proteomes" id="UP000266841">
    <property type="component" value="Unassembled WGS sequence"/>
</dbReference>
<evidence type="ECO:0000313" key="3">
    <source>
        <dbReference type="EMBL" id="EJK51312.1"/>
    </source>
</evidence>
<dbReference type="eggNOG" id="ENOG502S6Y6">
    <property type="taxonomic scope" value="Eukaryota"/>
</dbReference>
<evidence type="ECO:0008006" key="5">
    <source>
        <dbReference type="Google" id="ProtNLM"/>
    </source>
</evidence>
<dbReference type="OMA" id="DQCMFRI"/>
<dbReference type="OrthoDB" id="410751at2759"/>
<evidence type="ECO:0000313" key="4">
    <source>
        <dbReference type="Proteomes" id="UP000266841"/>
    </source>
</evidence>
<organism evidence="3 4">
    <name type="scientific">Thalassiosira oceanica</name>
    <name type="common">Marine diatom</name>
    <dbReference type="NCBI Taxonomy" id="159749"/>
    <lineage>
        <taxon>Eukaryota</taxon>
        <taxon>Sar</taxon>
        <taxon>Stramenopiles</taxon>
        <taxon>Ochrophyta</taxon>
        <taxon>Bacillariophyta</taxon>
        <taxon>Coscinodiscophyceae</taxon>
        <taxon>Thalassiosirophycidae</taxon>
        <taxon>Thalassiosirales</taxon>
        <taxon>Thalassiosiraceae</taxon>
        <taxon>Thalassiosira</taxon>
    </lineage>
</organism>
<protein>
    <recommendedName>
        <fullName evidence="5">VOC domain-containing protein</fullName>
    </recommendedName>
</protein>
<reference evidence="3 4" key="1">
    <citation type="journal article" date="2012" name="Genome Biol.">
        <title>Genome and low-iron response of an oceanic diatom adapted to chronic iron limitation.</title>
        <authorList>
            <person name="Lommer M."/>
            <person name="Specht M."/>
            <person name="Roy A.S."/>
            <person name="Kraemer L."/>
            <person name="Andreson R."/>
            <person name="Gutowska M.A."/>
            <person name="Wolf J."/>
            <person name="Bergner S.V."/>
            <person name="Schilhabel M.B."/>
            <person name="Klostermeier U.C."/>
            <person name="Beiko R.G."/>
            <person name="Rosenstiel P."/>
            <person name="Hippler M."/>
            <person name="Laroche J."/>
        </authorList>
    </citation>
    <scope>NUCLEOTIDE SEQUENCE [LARGE SCALE GENOMIC DNA]</scope>
    <source>
        <strain evidence="3 4">CCMP1005</strain>
    </source>
</reference>
<dbReference type="PANTHER" id="PTHR40280">
    <property type="entry name" value="BLR6907 PROTEIN"/>
    <property type="match status" value="1"/>
</dbReference>
<evidence type="ECO:0000256" key="1">
    <source>
        <dbReference type="SAM" id="MobiDB-lite"/>
    </source>
</evidence>
<dbReference type="InterPro" id="IPR029068">
    <property type="entry name" value="Glyas_Bleomycin-R_OHBP_Dase"/>
</dbReference>
<accession>K0RX65</accession>
<name>K0RX65_THAOC</name>
<dbReference type="PANTHER" id="PTHR40280:SF1">
    <property type="entry name" value="VOC DOMAIN-CONTAINING PROTEIN"/>
    <property type="match status" value="1"/>
</dbReference>
<gene>
    <name evidence="3" type="ORF">THAOC_29529</name>
</gene>
<feature type="chain" id="PRO_5003840643" description="VOC domain-containing protein" evidence="2">
    <location>
        <begin position="20"/>
        <end position="419"/>
    </location>
</feature>
<feature type="compositionally biased region" description="Basic and acidic residues" evidence="1">
    <location>
        <begin position="79"/>
        <end position="88"/>
    </location>
</feature>
<dbReference type="AlphaFoldDB" id="K0RX65"/>
<keyword evidence="2" id="KW-0732">Signal</keyword>
<feature type="region of interest" description="Disordered" evidence="1">
    <location>
        <begin position="68"/>
        <end position="88"/>
    </location>
</feature>
<dbReference type="SUPFAM" id="SSF54593">
    <property type="entry name" value="Glyoxalase/Bleomycin resistance protein/Dihydroxybiphenyl dioxygenase"/>
    <property type="match status" value="1"/>
</dbReference>
<keyword evidence="4" id="KW-1185">Reference proteome</keyword>
<evidence type="ECO:0000256" key="2">
    <source>
        <dbReference type="SAM" id="SignalP"/>
    </source>
</evidence>
<feature type="signal peptide" evidence="2">
    <location>
        <begin position="1"/>
        <end position="19"/>
    </location>
</feature>
<dbReference type="EMBL" id="AGNL01041873">
    <property type="protein sequence ID" value="EJK51312.1"/>
    <property type="molecule type" value="Genomic_DNA"/>
</dbReference>
<comment type="caution">
    <text evidence="3">The sequence shown here is derived from an EMBL/GenBank/DDBJ whole genome shotgun (WGS) entry which is preliminary data.</text>
</comment>
<sequence>MCKMLIALILLFSVGAAKAFSICPAWISPSRTRTPAERRAAPAVGVAAFAFGLPRNSHHVRKPTSLVASTLQRTGDATDETHDEGGGGHYGDDCEVLLLDHLNINHEKGRHDIVKAFYFDFLGLAVDPRKYENIAAGSKTLWANVGLHQFHLPEGKPDAQVFDGTITLVYGDLDTLIQRYNDFVDDVEPRFRPLKDTEFSLGVLDSDMMMVTCPWGSQFILLRSHEPDEDRAAHLGSQPLVDGHEPSEGLKMEDLTVFVENDSNLEGIGRFYEKVLGAVVVPDLSSESSISIAMGQSQTLTFQHHPDGSEKKVVHHDFSDAGDENYPANYGPHISLYVTNLPKAYQAAGELGVLYVNPRFKRRAYTEDEAIDQCMFRIIDIVDPLDEDRTVICRLEHEVRSAKTRDGKKYKSFPLKSVT</sequence>
<proteinExistence type="predicted"/>